<dbReference type="Proteomes" id="UP001239257">
    <property type="component" value="Chromosome 2"/>
</dbReference>
<reference evidence="1" key="1">
    <citation type="submission" date="2022-02" db="EMBL/GenBank/DDBJ databases">
        <title>Emergence and expansion in Europe of a Vibrio aestuarianus clonal complex pathogenic for oysters.</title>
        <authorList>
            <person name="Mesnil A."/>
            <person name="Travers M.-A."/>
        </authorList>
    </citation>
    <scope>NUCLEOTIDE SEQUENCE</scope>
    <source>
        <strain evidence="1">U29</strain>
    </source>
</reference>
<name>A0AAX3UA03_9VIBR</name>
<sequence length="171" mass="20275">MISEFMSWFDELGTSAMERKKQAQLKSGIRPKWNNTLKNKEIKLMFSERGKHISGIRPRSSVDKKAKEWLYDLIWREFDSESNFIGVKLSMEIELSDMKLKGLRYDFNKLLQSDSEYKVFVFQQKTQVDADYIVYELTKSLSAYKHKSSSNYLLTCWCWETGTFLHHDMLV</sequence>
<evidence type="ECO:0000313" key="2">
    <source>
        <dbReference type="Proteomes" id="UP001239257"/>
    </source>
</evidence>
<organism evidence="1 2">
    <name type="scientific">Vibrio aestuarianus</name>
    <dbReference type="NCBI Taxonomy" id="28171"/>
    <lineage>
        <taxon>Bacteria</taxon>
        <taxon>Pseudomonadati</taxon>
        <taxon>Pseudomonadota</taxon>
        <taxon>Gammaproteobacteria</taxon>
        <taxon>Vibrionales</taxon>
        <taxon>Vibrionaceae</taxon>
        <taxon>Vibrio</taxon>
    </lineage>
</organism>
<gene>
    <name evidence="1" type="ORF">PYE51_16145</name>
</gene>
<dbReference type="AlphaFoldDB" id="A0AAX3UA03"/>
<proteinExistence type="predicted"/>
<dbReference type="EMBL" id="CP118710">
    <property type="protein sequence ID" value="WGK83925.1"/>
    <property type="molecule type" value="Genomic_DNA"/>
</dbReference>
<evidence type="ECO:0000313" key="1">
    <source>
        <dbReference type="EMBL" id="WGK83925.1"/>
    </source>
</evidence>
<dbReference type="RefSeq" id="WP_192076295.1">
    <property type="nucleotide sequence ID" value="NZ_CP118710.1"/>
</dbReference>
<protein>
    <submittedName>
        <fullName evidence="1">Uncharacterized protein</fullName>
    </submittedName>
</protein>
<accession>A0AAX3UA03</accession>